<dbReference type="EMBL" id="PTJA01000003">
    <property type="protein sequence ID" value="PPK81842.1"/>
    <property type="molecule type" value="Genomic_DNA"/>
</dbReference>
<evidence type="ECO:0000313" key="2">
    <source>
        <dbReference type="Proteomes" id="UP000237749"/>
    </source>
</evidence>
<name>A0A2S6HV74_9FIRM</name>
<dbReference type="SUPFAM" id="SSF54427">
    <property type="entry name" value="NTF2-like"/>
    <property type="match status" value="1"/>
</dbReference>
<dbReference type="Gene3D" id="3.10.450.50">
    <property type="match status" value="1"/>
</dbReference>
<comment type="caution">
    <text evidence="1">The sequence shown here is derived from an EMBL/GenBank/DDBJ whole genome shotgun (WGS) entry which is preliminary data.</text>
</comment>
<keyword evidence="2" id="KW-1185">Reference proteome</keyword>
<dbReference type="RefSeq" id="WP_104435776.1">
    <property type="nucleotide sequence ID" value="NZ_PTJA01000003.1"/>
</dbReference>
<proteinExistence type="predicted"/>
<gene>
    <name evidence="1" type="ORF">BXY41_10349</name>
</gene>
<dbReference type="AlphaFoldDB" id="A0A2S6HV74"/>
<evidence type="ECO:0008006" key="3">
    <source>
        <dbReference type="Google" id="ProtNLM"/>
    </source>
</evidence>
<protein>
    <recommendedName>
        <fullName evidence="3">SnoaL-like protein</fullName>
    </recommendedName>
</protein>
<dbReference type="InterPro" id="IPR032710">
    <property type="entry name" value="NTF2-like_dom_sf"/>
</dbReference>
<evidence type="ECO:0000313" key="1">
    <source>
        <dbReference type="EMBL" id="PPK81842.1"/>
    </source>
</evidence>
<dbReference type="OrthoDB" id="3824180at2"/>
<organism evidence="1 2">
    <name type="scientific">Lacrimispora xylanisolvens</name>
    <dbReference type="NCBI Taxonomy" id="384636"/>
    <lineage>
        <taxon>Bacteria</taxon>
        <taxon>Bacillati</taxon>
        <taxon>Bacillota</taxon>
        <taxon>Clostridia</taxon>
        <taxon>Lachnospirales</taxon>
        <taxon>Lachnospiraceae</taxon>
        <taxon>Lacrimispora</taxon>
    </lineage>
</organism>
<reference evidence="1 2" key="1">
    <citation type="submission" date="2018-02" db="EMBL/GenBank/DDBJ databases">
        <title>Genomic Encyclopedia of Archaeal and Bacterial Type Strains, Phase II (KMG-II): from individual species to whole genera.</title>
        <authorList>
            <person name="Goeker M."/>
        </authorList>
    </citation>
    <scope>NUCLEOTIDE SEQUENCE [LARGE SCALE GENOMIC DNA]</scope>
    <source>
        <strain evidence="1 2">DSM 3808</strain>
    </source>
</reference>
<dbReference type="Proteomes" id="UP000237749">
    <property type="component" value="Unassembled WGS sequence"/>
</dbReference>
<accession>A0A2S6HV74</accession>
<sequence length="124" mass="14916">MNERKRMNLYWKYVAEQNADELLKFFHEKGVIRWHCTNEQFTVPEFIKANCEYPGKWNGAMERMEQNGDQIITVAHIWSSEVSFHVVSFFQVEQGKILQLDEYWGDDSEIPEWRRNMRLGMPIL</sequence>